<accession>A0A3D8PGZ1</accession>
<dbReference type="PROSITE" id="PS50977">
    <property type="entry name" value="HTH_TETR_2"/>
    <property type="match status" value="1"/>
</dbReference>
<evidence type="ECO:0000313" key="6">
    <source>
        <dbReference type="EMBL" id="RDW15354.1"/>
    </source>
</evidence>
<dbReference type="PRINTS" id="PR00455">
    <property type="entry name" value="HTHTETR"/>
</dbReference>
<dbReference type="InterPro" id="IPR050109">
    <property type="entry name" value="HTH-type_TetR-like_transc_reg"/>
</dbReference>
<dbReference type="Proteomes" id="UP000256520">
    <property type="component" value="Unassembled WGS sequence"/>
</dbReference>
<organism evidence="6 7">
    <name type="scientific">Oceanobacillus chungangensis</name>
    <dbReference type="NCBI Taxonomy" id="1229152"/>
    <lineage>
        <taxon>Bacteria</taxon>
        <taxon>Bacillati</taxon>
        <taxon>Bacillota</taxon>
        <taxon>Bacilli</taxon>
        <taxon>Bacillales</taxon>
        <taxon>Bacillaceae</taxon>
        <taxon>Oceanobacillus</taxon>
    </lineage>
</organism>
<dbReference type="GO" id="GO:0000976">
    <property type="term" value="F:transcription cis-regulatory region binding"/>
    <property type="evidence" value="ECO:0007669"/>
    <property type="project" value="TreeGrafter"/>
</dbReference>
<keyword evidence="3" id="KW-0804">Transcription</keyword>
<proteinExistence type="predicted"/>
<comment type="caution">
    <text evidence="6">The sequence shown here is derived from an EMBL/GenBank/DDBJ whole genome shotgun (WGS) entry which is preliminary data.</text>
</comment>
<feature type="DNA-binding region" description="H-T-H motif" evidence="4">
    <location>
        <begin position="23"/>
        <end position="42"/>
    </location>
</feature>
<dbReference type="InterPro" id="IPR009057">
    <property type="entry name" value="Homeodomain-like_sf"/>
</dbReference>
<dbReference type="OrthoDB" id="509229at2"/>
<dbReference type="SUPFAM" id="SSF46689">
    <property type="entry name" value="Homeodomain-like"/>
    <property type="match status" value="1"/>
</dbReference>
<evidence type="ECO:0000313" key="7">
    <source>
        <dbReference type="Proteomes" id="UP000256520"/>
    </source>
</evidence>
<dbReference type="GO" id="GO:0003700">
    <property type="term" value="F:DNA-binding transcription factor activity"/>
    <property type="evidence" value="ECO:0007669"/>
    <property type="project" value="TreeGrafter"/>
</dbReference>
<evidence type="ECO:0000259" key="5">
    <source>
        <dbReference type="PROSITE" id="PS50977"/>
    </source>
</evidence>
<keyword evidence="1" id="KW-0805">Transcription regulation</keyword>
<evidence type="ECO:0000256" key="2">
    <source>
        <dbReference type="ARBA" id="ARBA00023125"/>
    </source>
</evidence>
<reference evidence="7" key="1">
    <citation type="submission" date="2017-11" db="EMBL/GenBank/DDBJ databases">
        <authorList>
            <person name="Zhu W."/>
        </authorList>
    </citation>
    <scope>NUCLEOTIDE SEQUENCE [LARGE SCALE GENOMIC DNA]</scope>
    <source>
        <strain evidence="7">CAU 1051</strain>
    </source>
</reference>
<dbReference type="Gene3D" id="1.10.357.10">
    <property type="entry name" value="Tetracycline Repressor, domain 2"/>
    <property type="match status" value="1"/>
</dbReference>
<name>A0A3D8PGZ1_9BACI</name>
<dbReference type="PANTHER" id="PTHR30055">
    <property type="entry name" value="HTH-TYPE TRANSCRIPTIONAL REGULATOR RUTR"/>
    <property type="match status" value="1"/>
</dbReference>
<dbReference type="AlphaFoldDB" id="A0A3D8PGZ1"/>
<evidence type="ECO:0000256" key="3">
    <source>
        <dbReference type="ARBA" id="ARBA00023163"/>
    </source>
</evidence>
<evidence type="ECO:0000256" key="4">
    <source>
        <dbReference type="PROSITE-ProRule" id="PRU00335"/>
    </source>
</evidence>
<feature type="domain" description="HTH tetR-type" evidence="5">
    <location>
        <begin position="1"/>
        <end position="60"/>
    </location>
</feature>
<gene>
    <name evidence="6" type="ORF">CWR45_16315</name>
</gene>
<keyword evidence="7" id="KW-1185">Reference proteome</keyword>
<sequence>MLQKKLIDAALHQYALHGYHGATMRKIAAEVEIKPASIYFFYRNKEELFIAAFKQLLDNHFRKMESILEENKDKPVEQILTAMFEGIASHHKGDIQGTNAYISLVTSPIPEITKYLYSHMLRYNEWLVDALGSILTASYPAMLPREIDRVIKQFVLIGNGIFWGIKLYNDEDFEEQVVLASKIIHALFDEINKEYSEKKDSVESKER</sequence>
<dbReference type="PANTHER" id="PTHR30055:SF234">
    <property type="entry name" value="HTH-TYPE TRANSCRIPTIONAL REGULATOR BETI"/>
    <property type="match status" value="1"/>
</dbReference>
<protein>
    <recommendedName>
        <fullName evidence="5">HTH tetR-type domain-containing protein</fullName>
    </recommendedName>
</protein>
<dbReference type="Gene3D" id="1.10.10.60">
    <property type="entry name" value="Homeodomain-like"/>
    <property type="match status" value="1"/>
</dbReference>
<keyword evidence="2 4" id="KW-0238">DNA-binding</keyword>
<dbReference type="EMBL" id="PIOD01000025">
    <property type="protein sequence ID" value="RDW15354.1"/>
    <property type="molecule type" value="Genomic_DNA"/>
</dbReference>
<dbReference type="Pfam" id="PF00440">
    <property type="entry name" value="TetR_N"/>
    <property type="match status" value="1"/>
</dbReference>
<evidence type="ECO:0000256" key="1">
    <source>
        <dbReference type="ARBA" id="ARBA00023015"/>
    </source>
</evidence>
<dbReference type="InterPro" id="IPR001647">
    <property type="entry name" value="HTH_TetR"/>
</dbReference>